<dbReference type="CDD" id="cd02120">
    <property type="entry name" value="PA_subtilisin_like"/>
    <property type="match status" value="1"/>
</dbReference>
<dbReference type="InterPro" id="IPR045051">
    <property type="entry name" value="SBT"/>
</dbReference>
<evidence type="ECO:0000256" key="3">
    <source>
        <dbReference type="ARBA" id="ARBA00022801"/>
    </source>
</evidence>
<dbReference type="InterPro" id="IPR000209">
    <property type="entry name" value="Peptidase_S8/S53_dom"/>
</dbReference>
<evidence type="ECO:0000256" key="1">
    <source>
        <dbReference type="ARBA" id="ARBA00011073"/>
    </source>
</evidence>
<dbReference type="InterPro" id="IPR023828">
    <property type="entry name" value="Peptidase_S8_Ser-AS"/>
</dbReference>
<keyword evidence="3 6" id="KW-0378">Hydrolase</keyword>
<evidence type="ECO:0000313" key="14">
    <source>
        <dbReference type="Proteomes" id="UP000516052"/>
    </source>
</evidence>
<feature type="domain" description="Inhibitor I9" evidence="11">
    <location>
        <begin position="93"/>
        <end position="154"/>
    </location>
</feature>
<dbReference type="PANTHER" id="PTHR10795">
    <property type="entry name" value="PROPROTEIN CONVERTASE SUBTILISIN/KEXIN"/>
    <property type="match status" value="1"/>
</dbReference>
<dbReference type="InterPro" id="IPR036852">
    <property type="entry name" value="Peptidase_S8/S53_dom_sf"/>
</dbReference>
<dbReference type="InterPro" id="IPR037045">
    <property type="entry name" value="S8pro/Inhibitor_I9_sf"/>
</dbReference>
<feature type="signal peptide" evidence="8">
    <location>
        <begin position="1"/>
        <end position="45"/>
    </location>
</feature>
<dbReference type="Gene3D" id="3.50.30.30">
    <property type="match status" value="1"/>
</dbReference>
<dbReference type="InterPro" id="IPR015500">
    <property type="entry name" value="Peptidase_S8_subtilisin-rel"/>
</dbReference>
<feature type="region of interest" description="Disordered" evidence="7">
    <location>
        <begin position="272"/>
        <end position="297"/>
    </location>
</feature>
<dbReference type="KEGG" id="sroi:IAG44_24810"/>
<dbReference type="SUPFAM" id="SSF52743">
    <property type="entry name" value="Subtilisin-like"/>
    <property type="match status" value="1"/>
</dbReference>
<feature type="active site" description="Charge relay system" evidence="5 6">
    <location>
        <position position="214"/>
    </location>
</feature>
<evidence type="ECO:0000256" key="6">
    <source>
        <dbReference type="PROSITE-ProRule" id="PRU01240"/>
    </source>
</evidence>
<evidence type="ECO:0000256" key="8">
    <source>
        <dbReference type="SAM" id="SignalP"/>
    </source>
</evidence>
<keyword evidence="8" id="KW-0732">Signal</keyword>
<dbReference type="InterPro" id="IPR041469">
    <property type="entry name" value="Subtilisin-like_FN3"/>
</dbReference>
<evidence type="ECO:0000256" key="2">
    <source>
        <dbReference type="ARBA" id="ARBA00022670"/>
    </source>
</evidence>
<dbReference type="Gene3D" id="2.60.40.2310">
    <property type="match status" value="1"/>
</dbReference>
<evidence type="ECO:0000259" key="9">
    <source>
        <dbReference type="Pfam" id="PF00082"/>
    </source>
</evidence>
<dbReference type="Pfam" id="PF17766">
    <property type="entry name" value="fn3_6"/>
    <property type="match status" value="1"/>
</dbReference>
<dbReference type="InterPro" id="IPR003137">
    <property type="entry name" value="PA_domain"/>
</dbReference>
<dbReference type="Pfam" id="PF00082">
    <property type="entry name" value="Peptidase_S8"/>
    <property type="match status" value="1"/>
</dbReference>
<feature type="active site" description="Charge relay system" evidence="5 6">
    <location>
        <position position="288"/>
    </location>
</feature>
<evidence type="ECO:0000256" key="7">
    <source>
        <dbReference type="SAM" id="MobiDB-lite"/>
    </source>
</evidence>
<keyword evidence="2 6" id="KW-0645">Protease</keyword>
<evidence type="ECO:0000259" key="12">
    <source>
        <dbReference type="Pfam" id="PF17766"/>
    </source>
</evidence>
<dbReference type="GO" id="GO:0004252">
    <property type="term" value="F:serine-type endopeptidase activity"/>
    <property type="evidence" value="ECO:0007669"/>
    <property type="project" value="UniProtKB-UniRule"/>
</dbReference>
<comment type="similarity">
    <text evidence="1 6">Belongs to the peptidase S8 family.</text>
</comment>
<evidence type="ECO:0000259" key="11">
    <source>
        <dbReference type="Pfam" id="PF05922"/>
    </source>
</evidence>
<dbReference type="SUPFAM" id="SSF52025">
    <property type="entry name" value="PA domain"/>
    <property type="match status" value="1"/>
</dbReference>
<reference evidence="13 14" key="1">
    <citation type="submission" date="2020-08" db="EMBL/GenBank/DDBJ databases">
        <title>A novel species.</title>
        <authorList>
            <person name="Gao J."/>
        </authorList>
    </citation>
    <scope>NUCLEOTIDE SEQUENCE [LARGE SCALE GENOMIC DNA]</scope>
    <source>
        <strain evidence="13 14">CRXT-G-22</strain>
    </source>
</reference>
<evidence type="ECO:0000256" key="5">
    <source>
        <dbReference type="PIRSR" id="PIRSR615500-1"/>
    </source>
</evidence>
<feature type="domain" description="Peptidase S8/S53" evidence="9">
    <location>
        <begin position="205"/>
        <end position="646"/>
    </location>
</feature>
<feature type="chain" id="PRO_5028837411" evidence="8">
    <location>
        <begin position="46"/>
        <end position="1023"/>
    </location>
</feature>
<gene>
    <name evidence="13" type="ORF">IAG44_24810</name>
</gene>
<protein>
    <submittedName>
        <fullName evidence="13">S8 family serine peptidase</fullName>
    </submittedName>
</protein>
<organism evidence="13 14">
    <name type="scientific">Streptomyces roseirectus</name>
    <dbReference type="NCBI Taxonomy" id="2768066"/>
    <lineage>
        <taxon>Bacteria</taxon>
        <taxon>Bacillati</taxon>
        <taxon>Actinomycetota</taxon>
        <taxon>Actinomycetes</taxon>
        <taxon>Kitasatosporales</taxon>
        <taxon>Streptomycetaceae</taxon>
        <taxon>Streptomyces</taxon>
    </lineage>
</organism>
<name>A0A7H0IHQ7_9ACTN</name>
<sequence>MRGGRPTLSQHHPGRRRTAGRRAAALLAPALAGSLVLAAATPVLAAPAQTAAGAQQQTYQAGIYFVQLADQPVATDPATAPTPGTRLNTATDAVRDHVRHLKQERDKVLDSVDGVKPLYSYQLLLNGFAAKLTASQANELAGTPGVLSLTRNVMSHPMATTRTATATAAAKAAAGLPAADTADFLGLKKPGGLYSKIPGGIKQAGAGMILGDLDTGIDPSNPSFAPLPAESLAQATVNRKWKGTCDPGQDPAHRVTCNNKVIGAQYFNKSITDPKPDDWPSPLDGESHGSHTASTAAGNANISARVPDSGIADTSISGIAPAARIAAYRICYTDGCGTVDIVAALEKAVADGVDVINYSLGGSNTDQANRPEYLAMLNAARAGVFVSASAGNSGPGTASNGVPWVTTVAASSHSIGYQGTVTLGNGKAYSGVSIAGAGVPSGPLVDAAKAAKSGAKAEDAALCMPDTLDPAKVKGAIVVCARGGNARTDKSAQVKAAGGTGMVLYNTLATDEEIADAHTIPSVHLAKADGEAVKAYADGSGATATLAPARAVKQEAPVVAGFSSSGPDVNSNGDQLKPDITAPGVDVVAAVAPGTPGFTGQQGIMSGTSMSAPHVSGLALLLRQLHPKWTPMEVKSALMTTATTKDSAGKPIKRAGGSVATPLDFGAGHVVPTSAADPGLVYNSTAVDWVAYLCSIGQAPVMSDGSDICARVKKIDPSDLNTPSIAVGDLAGSQTVTRTVTNVAATRGVYTASVQTPAGYKATVSPKTLTVLPGRSATYKVTFTRTSAAFGTWAYGAVNWTDKTHTVRSVVALRAAQVSAPVEAAGKGATGSAALAPKAGYTGTFTTSVNGLYAGTTKTGTLKGAGLLDPTKPSDHTAASTLTVPAGTTLARVAIVSSEFKAGSEVDLWVFGEDGNPVVQPGEGNNEHVDLKPGTYSVFVNQALAPTGSASQRYVLHTWLIGKNGKPTVKATATPASQKVKSAALAKSKVSWKGLKAGQVYLGLVSYGDGKRGIGTTVLTVKP</sequence>
<dbReference type="Gene3D" id="3.40.50.200">
    <property type="entry name" value="Peptidase S8/S53 domain"/>
    <property type="match status" value="1"/>
</dbReference>
<dbReference type="EMBL" id="CP060828">
    <property type="protein sequence ID" value="QNP72323.1"/>
    <property type="molecule type" value="Genomic_DNA"/>
</dbReference>
<evidence type="ECO:0000313" key="13">
    <source>
        <dbReference type="EMBL" id="QNP72323.1"/>
    </source>
</evidence>
<dbReference type="PROSITE" id="PS00138">
    <property type="entry name" value="SUBTILASE_SER"/>
    <property type="match status" value="1"/>
</dbReference>
<dbReference type="Pfam" id="PF02225">
    <property type="entry name" value="PA"/>
    <property type="match status" value="1"/>
</dbReference>
<evidence type="ECO:0000259" key="10">
    <source>
        <dbReference type="Pfam" id="PF02225"/>
    </source>
</evidence>
<dbReference type="GO" id="GO:0006508">
    <property type="term" value="P:proteolysis"/>
    <property type="evidence" value="ECO:0007669"/>
    <property type="project" value="UniProtKB-KW"/>
</dbReference>
<dbReference type="PRINTS" id="PR00723">
    <property type="entry name" value="SUBTILISIN"/>
</dbReference>
<feature type="domain" description="Subtilisin-like protease fibronectin type-III" evidence="12">
    <location>
        <begin position="719"/>
        <end position="812"/>
    </location>
</feature>
<keyword evidence="4 6" id="KW-0720">Serine protease</keyword>
<dbReference type="AlphaFoldDB" id="A0A7H0IHQ7"/>
<evidence type="ECO:0000256" key="4">
    <source>
        <dbReference type="ARBA" id="ARBA00022825"/>
    </source>
</evidence>
<dbReference type="Pfam" id="PF05922">
    <property type="entry name" value="Inhibitor_I9"/>
    <property type="match status" value="1"/>
</dbReference>
<accession>A0A7H0IHQ7</accession>
<keyword evidence="14" id="KW-1185">Reference proteome</keyword>
<dbReference type="Proteomes" id="UP000516052">
    <property type="component" value="Chromosome"/>
</dbReference>
<dbReference type="PROSITE" id="PS51892">
    <property type="entry name" value="SUBTILASE"/>
    <property type="match status" value="1"/>
</dbReference>
<feature type="active site" description="Charge relay system" evidence="5 6">
    <location>
        <position position="609"/>
    </location>
</feature>
<feature type="domain" description="PA" evidence="10">
    <location>
        <begin position="441"/>
        <end position="532"/>
    </location>
</feature>
<proteinExistence type="inferred from homology"/>
<dbReference type="InterPro" id="IPR010259">
    <property type="entry name" value="S8pro/Inhibitor_I9"/>
</dbReference>
<dbReference type="Gene3D" id="3.30.70.80">
    <property type="entry name" value="Peptidase S8 propeptide/proteinase inhibitor I9"/>
    <property type="match status" value="1"/>
</dbReference>
<dbReference type="InterPro" id="IPR046450">
    <property type="entry name" value="PA_dom_sf"/>
</dbReference>